<reference evidence="2" key="1">
    <citation type="submission" date="2019-08" db="EMBL/GenBank/DDBJ databases">
        <authorList>
            <person name="Kucharzyk K."/>
            <person name="Murdoch R.W."/>
            <person name="Higgins S."/>
            <person name="Loffler F."/>
        </authorList>
    </citation>
    <scope>NUCLEOTIDE SEQUENCE</scope>
</reference>
<feature type="transmembrane region" description="Helical" evidence="1">
    <location>
        <begin position="21"/>
        <end position="42"/>
    </location>
</feature>
<evidence type="ECO:0000256" key="1">
    <source>
        <dbReference type="SAM" id="Phobius"/>
    </source>
</evidence>
<keyword evidence="1" id="KW-1133">Transmembrane helix</keyword>
<keyword evidence="1" id="KW-0472">Membrane</keyword>
<sequence length="68" mass="7908">MKTVEIRIFTDKMIYFVLNRIAFFSVFADAPAKFIALIGFHHTVFTRFFLKAGFDIPIFHVCISAVYI</sequence>
<dbReference type="AlphaFoldDB" id="A0A645GWU5"/>
<gene>
    <name evidence="2" type="ORF">SDC9_178301</name>
</gene>
<evidence type="ECO:0000313" key="2">
    <source>
        <dbReference type="EMBL" id="MPN30830.1"/>
    </source>
</evidence>
<protein>
    <submittedName>
        <fullName evidence="2">Uncharacterized protein</fullName>
    </submittedName>
</protein>
<keyword evidence="1" id="KW-0812">Transmembrane</keyword>
<organism evidence="2">
    <name type="scientific">bioreactor metagenome</name>
    <dbReference type="NCBI Taxonomy" id="1076179"/>
    <lineage>
        <taxon>unclassified sequences</taxon>
        <taxon>metagenomes</taxon>
        <taxon>ecological metagenomes</taxon>
    </lineage>
</organism>
<dbReference type="EMBL" id="VSSQ01082097">
    <property type="protein sequence ID" value="MPN30830.1"/>
    <property type="molecule type" value="Genomic_DNA"/>
</dbReference>
<comment type="caution">
    <text evidence="2">The sequence shown here is derived from an EMBL/GenBank/DDBJ whole genome shotgun (WGS) entry which is preliminary data.</text>
</comment>
<name>A0A645GWU5_9ZZZZ</name>
<accession>A0A645GWU5</accession>
<proteinExistence type="predicted"/>